<dbReference type="SUPFAM" id="SSF102645">
    <property type="entry name" value="CoaB-like"/>
    <property type="match status" value="1"/>
</dbReference>
<evidence type="ECO:0000313" key="3">
    <source>
        <dbReference type="EMBL" id="AGU68102.1"/>
    </source>
</evidence>
<accession>T1YT64</accession>
<organism evidence="3">
    <name type="scientific">Angomonas desouzai</name>
    <dbReference type="NCBI Taxonomy" id="59800"/>
    <lineage>
        <taxon>Eukaryota</taxon>
        <taxon>Discoba</taxon>
        <taxon>Euglenozoa</taxon>
        <taxon>Kinetoplastea</taxon>
        <taxon>Metakinetoplastina</taxon>
        <taxon>Trypanosomatida</taxon>
        <taxon>Trypanosomatidae</taxon>
        <taxon>Strigomonadinae</taxon>
        <taxon>Angomonas</taxon>
    </lineage>
</organism>
<comment type="similarity">
    <text evidence="1">Belongs to the PPC synthetase family.</text>
</comment>
<evidence type="ECO:0000256" key="1">
    <source>
        <dbReference type="ARBA" id="ARBA00005703"/>
    </source>
</evidence>
<evidence type="ECO:0000259" key="2">
    <source>
        <dbReference type="Pfam" id="PF04127"/>
    </source>
</evidence>
<sequence>MSALYQKSLSLVVDVIFKDVVEYLFLLQQISLALCQSSRGYSTAPLIFFAAAAVSDYYIPKEKMSREKISGGDGLTLHFENVPKVLGLLQEKWMHRDATLPKPFTVTFKLETTEETMHEKAKKNLNAYSCDAVVANMLQTYKEKVWVYLLEEKGKEPFIITKGDRTIESALRDHFLAKIAS</sequence>
<keyword evidence="3" id="KW-0436">Ligase</keyword>
<dbReference type="GO" id="GO:0004632">
    <property type="term" value="F:phosphopantothenate--cysteine ligase activity"/>
    <property type="evidence" value="ECO:0007669"/>
    <property type="project" value="UniProtKB-EC"/>
</dbReference>
<dbReference type="EMBL" id="KF160100">
    <property type="protein sequence ID" value="AGU68102.1"/>
    <property type="molecule type" value="Genomic_DNA"/>
</dbReference>
<dbReference type="InterPro" id="IPR035929">
    <property type="entry name" value="CoaB-like_sf"/>
</dbReference>
<name>T1YT64_9TRYP</name>
<dbReference type="AlphaFoldDB" id="T1YT64"/>
<dbReference type="Gene3D" id="3.40.50.10300">
    <property type="entry name" value="CoaB-like"/>
    <property type="match status" value="1"/>
</dbReference>
<reference evidence="3" key="1">
    <citation type="journal article" date="2013" name="PLoS ONE">
        <title>Biosynthesis of vitamins and cofactors in bacterium-harbouring trypanosomatids depends on the symbiotic association as revealed by genomic analyses.</title>
        <authorList>
            <person name="Klein C.C."/>
            <person name="Alves J.M."/>
            <person name="Serrano M.G."/>
            <person name="Buck G.A."/>
            <person name="Vasconcelos A.T."/>
            <person name="Sagot M.F."/>
            <person name="Teixeira M.M."/>
            <person name="Camargo E.P."/>
            <person name="Motta M.C."/>
        </authorList>
    </citation>
    <scope>NUCLEOTIDE SEQUENCE</scope>
    <source>
        <strain evidence="3">TCC079E</strain>
    </source>
</reference>
<feature type="domain" description="DNA/pantothenate metabolism flavoprotein C-terminal" evidence="2">
    <location>
        <begin position="47"/>
        <end position="141"/>
    </location>
</feature>
<dbReference type="Pfam" id="PF04127">
    <property type="entry name" value="DFP"/>
    <property type="match status" value="1"/>
</dbReference>
<dbReference type="InterPro" id="IPR007085">
    <property type="entry name" value="DNA/pantothenate-metab_flavo_C"/>
</dbReference>
<dbReference type="EC" id="6.3.2.5" evidence="3"/>
<proteinExistence type="inferred from homology"/>
<protein>
    <submittedName>
        <fullName evidence="3">Phosphopantothenate---cysteine ligase</fullName>
        <ecNumber evidence="3">6.3.2.5</ecNumber>
    </submittedName>
</protein>
<dbReference type="GO" id="GO:0015937">
    <property type="term" value="P:coenzyme A biosynthetic process"/>
    <property type="evidence" value="ECO:0007669"/>
    <property type="project" value="UniProtKB-ARBA"/>
</dbReference>